<feature type="non-terminal residue" evidence="2">
    <location>
        <position position="138"/>
    </location>
</feature>
<organism evidence="2">
    <name type="scientific">uncultured Sphingosinicella sp</name>
    <dbReference type="NCBI Taxonomy" id="478748"/>
    <lineage>
        <taxon>Bacteria</taxon>
        <taxon>Pseudomonadati</taxon>
        <taxon>Pseudomonadota</taxon>
        <taxon>Alphaproteobacteria</taxon>
        <taxon>Sphingomonadales</taxon>
        <taxon>Sphingosinicellaceae</taxon>
        <taxon>Sphingosinicella</taxon>
        <taxon>environmental samples</taxon>
    </lineage>
</organism>
<feature type="compositionally biased region" description="Basic and acidic residues" evidence="1">
    <location>
        <begin position="29"/>
        <end position="45"/>
    </location>
</feature>
<feature type="compositionally biased region" description="Low complexity" evidence="1">
    <location>
        <begin position="103"/>
        <end position="117"/>
    </location>
</feature>
<accession>A0A6J4TC79</accession>
<dbReference type="AlphaFoldDB" id="A0A6J4TC79"/>
<proteinExistence type="predicted"/>
<sequence>GRPATGVSCGNRTADRLHQRLPGRHRSHIHDGAPGDAGARADRRLGGRLFGGSGGGVHDLGRREHRPRQRAESPRPGHRQSRGEDLRSADADLPSVSPRHVSAPRLPGPRRLAPLAPHRLRDGRGCRGRDAAGDDGAV</sequence>
<feature type="non-terminal residue" evidence="2">
    <location>
        <position position="1"/>
    </location>
</feature>
<evidence type="ECO:0000256" key="1">
    <source>
        <dbReference type="SAM" id="MobiDB-lite"/>
    </source>
</evidence>
<gene>
    <name evidence="2" type="ORF">AVDCRST_MAG23-70</name>
</gene>
<feature type="compositionally biased region" description="Basic and acidic residues" evidence="1">
    <location>
        <begin position="119"/>
        <end position="132"/>
    </location>
</feature>
<feature type="compositionally biased region" description="Gly residues" evidence="1">
    <location>
        <begin position="48"/>
        <end position="58"/>
    </location>
</feature>
<protein>
    <submittedName>
        <fullName evidence="2">Uncharacterized protein</fullName>
    </submittedName>
</protein>
<feature type="compositionally biased region" description="Basic and acidic residues" evidence="1">
    <location>
        <begin position="69"/>
        <end position="90"/>
    </location>
</feature>
<feature type="region of interest" description="Disordered" evidence="1">
    <location>
        <begin position="1"/>
        <end position="138"/>
    </location>
</feature>
<name>A0A6J4TC79_9SPHN</name>
<reference evidence="2" key="1">
    <citation type="submission" date="2020-02" db="EMBL/GenBank/DDBJ databases">
        <authorList>
            <person name="Meier V. D."/>
        </authorList>
    </citation>
    <scope>NUCLEOTIDE SEQUENCE</scope>
    <source>
        <strain evidence="2">AVDCRST_MAG23</strain>
    </source>
</reference>
<feature type="compositionally biased region" description="Basic residues" evidence="1">
    <location>
        <begin position="19"/>
        <end position="28"/>
    </location>
</feature>
<dbReference type="EMBL" id="CADCWD010000006">
    <property type="protein sequence ID" value="CAA9518878.1"/>
    <property type="molecule type" value="Genomic_DNA"/>
</dbReference>
<evidence type="ECO:0000313" key="2">
    <source>
        <dbReference type="EMBL" id="CAA9518878.1"/>
    </source>
</evidence>